<proteinExistence type="predicted"/>
<dbReference type="EMBL" id="LN899825">
    <property type="protein sequence ID" value="CUV34265.1"/>
    <property type="molecule type" value="Genomic_DNA"/>
</dbReference>
<dbReference type="EMBL" id="LN899826">
    <property type="protein sequence ID" value="CUV38268.1"/>
    <property type="molecule type" value="Genomic_DNA"/>
</dbReference>
<dbReference type="EMBL" id="LN899827">
    <property type="protein sequence ID" value="CUV47160.1"/>
    <property type="molecule type" value="Genomic_DNA"/>
</dbReference>
<protein>
    <submittedName>
        <fullName evidence="2">Uncharacterized protein</fullName>
    </submittedName>
</protein>
<evidence type="ECO:0000313" key="1">
    <source>
        <dbReference type="EMBL" id="CUV23775.1"/>
    </source>
</evidence>
<sequence>MSSLNVALSDSTTWLPYRRRASNSGPALYMSSFTLPSSASHAPMISSAGNCWACVTTVKNRLITKSIMDTLDRPNTKLAFMPLILVRKVSPIQPAPNGQLAQHHAVLSSIGITRLFSIQSRS</sequence>
<organism evidence="2">
    <name type="scientific">Ralstonia solanacearum</name>
    <name type="common">Pseudomonas solanacearum</name>
    <dbReference type="NCBI Taxonomy" id="305"/>
    <lineage>
        <taxon>Bacteria</taxon>
        <taxon>Pseudomonadati</taxon>
        <taxon>Pseudomonadota</taxon>
        <taxon>Betaproteobacteria</taxon>
        <taxon>Burkholderiales</taxon>
        <taxon>Burkholderiaceae</taxon>
        <taxon>Ralstonia</taxon>
        <taxon>Ralstonia solanacearum species complex</taxon>
    </lineage>
</organism>
<evidence type="ECO:0000313" key="2">
    <source>
        <dbReference type="EMBL" id="CUV34265.1"/>
    </source>
</evidence>
<gene>
    <name evidence="5" type="ORF">RD1301_v1_2820019</name>
    <name evidence="1" type="ORF">RUN1744_v1_470015</name>
    <name evidence="2" type="ORF">TD1301_v1_850022</name>
    <name evidence="3" type="ORF">TF3108_v1_100022</name>
    <name evidence="4" type="ORF">TO10_v1_870007</name>
</gene>
<name>A0A0S4VJL5_RALSL</name>
<dbReference type="EMBL" id="LN899823">
    <property type="protein sequence ID" value="CUV23775.1"/>
    <property type="molecule type" value="Genomic_DNA"/>
</dbReference>
<accession>A0A0S4VJL5</accession>
<evidence type="ECO:0000313" key="4">
    <source>
        <dbReference type="EMBL" id="CUV47160.1"/>
    </source>
</evidence>
<reference evidence="2" key="1">
    <citation type="submission" date="2015-10" db="EMBL/GenBank/DDBJ databases">
        <authorList>
            <person name="Gilbert D.G."/>
        </authorList>
    </citation>
    <scope>NUCLEOTIDE SEQUENCE</scope>
    <source>
        <strain evidence="2">Phyl III-seqv23</strain>
    </source>
</reference>
<dbReference type="AlphaFoldDB" id="A0A0S4VJL5"/>
<evidence type="ECO:0000313" key="5">
    <source>
        <dbReference type="EMBL" id="CUV62881.1"/>
    </source>
</evidence>
<dbReference type="EMBL" id="LN899822">
    <property type="protein sequence ID" value="CUV62881.1"/>
    <property type="molecule type" value="Genomic_DNA"/>
</dbReference>
<evidence type="ECO:0000313" key="3">
    <source>
        <dbReference type="EMBL" id="CUV38268.1"/>
    </source>
</evidence>